<accession>G9N9F8</accession>
<protein>
    <submittedName>
        <fullName evidence="1">Uncharacterized protein</fullName>
    </submittedName>
</protein>
<organism evidence="1 2">
    <name type="scientific">Hypocrea virens (strain Gv29-8 / FGSC 10586)</name>
    <name type="common">Gliocladium virens</name>
    <name type="synonym">Trichoderma virens</name>
    <dbReference type="NCBI Taxonomy" id="413071"/>
    <lineage>
        <taxon>Eukaryota</taxon>
        <taxon>Fungi</taxon>
        <taxon>Dikarya</taxon>
        <taxon>Ascomycota</taxon>
        <taxon>Pezizomycotina</taxon>
        <taxon>Sordariomycetes</taxon>
        <taxon>Hypocreomycetidae</taxon>
        <taxon>Hypocreales</taxon>
        <taxon>Hypocreaceae</taxon>
        <taxon>Trichoderma</taxon>
    </lineage>
</organism>
<dbReference type="AlphaFoldDB" id="G9N9F8"/>
<evidence type="ECO:0000313" key="2">
    <source>
        <dbReference type="Proteomes" id="UP000007115"/>
    </source>
</evidence>
<dbReference type="HOGENOM" id="CLU_1643939_0_0_1"/>
<dbReference type="InParanoid" id="G9N9F8"/>
<gene>
    <name evidence="1" type="ORF">TRIVIDRAFT_65662</name>
</gene>
<dbReference type="GeneID" id="25796743"/>
<keyword evidence="2" id="KW-1185">Reference proteome</keyword>
<dbReference type="Proteomes" id="UP000007115">
    <property type="component" value="Unassembled WGS sequence"/>
</dbReference>
<proteinExistence type="predicted"/>
<reference evidence="1 2" key="1">
    <citation type="journal article" date="2011" name="Genome Biol.">
        <title>Comparative genome sequence analysis underscores mycoparasitism as the ancestral life style of Trichoderma.</title>
        <authorList>
            <person name="Kubicek C.P."/>
            <person name="Herrera-Estrella A."/>
            <person name="Seidl-Seiboth V."/>
            <person name="Martinez D.A."/>
            <person name="Druzhinina I.S."/>
            <person name="Thon M."/>
            <person name="Zeilinger S."/>
            <person name="Casas-Flores S."/>
            <person name="Horwitz B.A."/>
            <person name="Mukherjee P.K."/>
            <person name="Mukherjee M."/>
            <person name="Kredics L."/>
            <person name="Alcaraz L.D."/>
            <person name="Aerts A."/>
            <person name="Antal Z."/>
            <person name="Atanasova L."/>
            <person name="Cervantes-Badillo M.G."/>
            <person name="Challacombe J."/>
            <person name="Chertkov O."/>
            <person name="McCluskey K."/>
            <person name="Coulpier F."/>
            <person name="Deshpande N."/>
            <person name="von Doehren H."/>
            <person name="Ebbole D.J."/>
            <person name="Esquivel-Naranjo E.U."/>
            <person name="Fekete E."/>
            <person name="Flipphi M."/>
            <person name="Glaser F."/>
            <person name="Gomez-Rodriguez E.Y."/>
            <person name="Gruber S."/>
            <person name="Han C."/>
            <person name="Henrissat B."/>
            <person name="Hermosa R."/>
            <person name="Hernandez-Onate M."/>
            <person name="Karaffa L."/>
            <person name="Kosti I."/>
            <person name="Le Crom S."/>
            <person name="Lindquist E."/>
            <person name="Lucas S."/>
            <person name="Luebeck M."/>
            <person name="Luebeck P.S."/>
            <person name="Margeot A."/>
            <person name="Metz B."/>
            <person name="Misra M."/>
            <person name="Nevalainen H."/>
            <person name="Omann M."/>
            <person name="Packer N."/>
            <person name="Perrone G."/>
            <person name="Uresti-Rivera E.E."/>
            <person name="Salamov A."/>
            <person name="Schmoll M."/>
            <person name="Seiboth B."/>
            <person name="Shapiro H."/>
            <person name="Sukno S."/>
            <person name="Tamayo-Ramos J.A."/>
            <person name="Tisch D."/>
            <person name="Wiest A."/>
            <person name="Wilkinson H.H."/>
            <person name="Zhang M."/>
            <person name="Coutinho P.M."/>
            <person name="Kenerley C.M."/>
            <person name="Monte E."/>
            <person name="Baker S.E."/>
            <person name="Grigoriev I.V."/>
        </authorList>
    </citation>
    <scope>NUCLEOTIDE SEQUENCE [LARGE SCALE GENOMIC DNA]</scope>
    <source>
        <strain evidence="2">Gv29-8 / FGSC 10586</strain>
    </source>
</reference>
<name>G9N9F8_HYPVG</name>
<dbReference type="EMBL" id="ABDF02000090">
    <property type="protein sequence ID" value="EHK16578.1"/>
    <property type="molecule type" value="Genomic_DNA"/>
</dbReference>
<comment type="caution">
    <text evidence="1">The sequence shown here is derived from an EMBL/GenBank/DDBJ whole genome shotgun (WGS) entry which is preliminary data.</text>
</comment>
<dbReference type="RefSeq" id="XP_013950781.1">
    <property type="nucleotide sequence ID" value="XM_014095306.1"/>
</dbReference>
<dbReference type="VEuPathDB" id="FungiDB:TRIVIDRAFT_65662"/>
<sequence length="161" mass="17040">MAGAAQRKRQSVGEAVAAGPILDAHVHDILRELAIEQLIPQRSKAAVAVPAAAHTSTFNCPSQDPLSQVAPKAIHRLGPVLSWPVSPKTTSPYADLTAPHTLNHPPNGMVKALAAARPFQIQKLSLRCGGRDLTTPNKTAQDVSPSHMAGWIRAINGPGHR</sequence>
<evidence type="ECO:0000313" key="1">
    <source>
        <dbReference type="EMBL" id="EHK16578.1"/>
    </source>
</evidence>